<evidence type="ECO:0000256" key="1">
    <source>
        <dbReference type="SAM" id="SignalP"/>
    </source>
</evidence>
<gene>
    <name evidence="2" type="ORF">FYJ51_00665</name>
</gene>
<feature type="signal peptide" evidence="1">
    <location>
        <begin position="1"/>
        <end position="18"/>
    </location>
</feature>
<comment type="caution">
    <text evidence="2">The sequence shown here is derived from an EMBL/GenBank/DDBJ whole genome shotgun (WGS) entry which is preliminary data.</text>
</comment>
<dbReference type="EMBL" id="VUMN01000001">
    <property type="protein sequence ID" value="MSS57424.1"/>
    <property type="molecule type" value="Genomic_DNA"/>
</dbReference>
<dbReference type="AlphaFoldDB" id="A0A7X2TEB0"/>
<evidence type="ECO:0000313" key="3">
    <source>
        <dbReference type="Proteomes" id="UP000461880"/>
    </source>
</evidence>
<dbReference type="Proteomes" id="UP000461880">
    <property type="component" value="Unassembled WGS sequence"/>
</dbReference>
<keyword evidence="1" id="KW-0732">Signal</keyword>
<organism evidence="2 3">
    <name type="scientific">Stecheria intestinalis</name>
    <dbReference type="NCBI Taxonomy" id="2606630"/>
    <lineage>
        <taxon>Bacteria</taxon>
        <taxon>Bacillati</taxon>
        <taxon>Bacillota</taxon>
        <taxon>Erysipelotrichia</taxon>
        <taxon>Erysipelotrichales</taxon>
        <taxon>Erysipelotrichaceae</taxon>
        <taxon>Stecheria</taxon>
    </lineage>
</organism>
<protein>
    <submittedName>
        <fullName evidence="2">Uncharacterized protein</fullName>
    </submittedName>
</protein>
<accession>A0A7X2TEB0</accession>
<feature type="chain" id="PRO_5038844276" evidence="1">
    <location>
        <begin position="19"/>
        <end position="93"/>
    </location>
</feature>
<evidence type="ECO:0000313" key="2">
    <source>
        <dbReference type="EMBL" id="MSS57424.1"/>
    </source>
</evidence>
<reference evidence="2 3" key="1">
    <citation type="submission" date="2019-08" db="EMBL/GenBank/DDBJ databases">
        <title>In-depth cultivation of the pig gut microbiome towards novel bacterial diversity and tailored functional studies.</title>
        <authorList>
            <person name="Wylensek D."/>
            <person name="Hitch T.C.A."/>
            <person name="Clavel T."/>
        </authorList>
    </citation>
    <scope>NUCLEOTIDE SEQUENCE [LARGE SCALE GENOMIC DNA]</scope>
    <source>
        <strain evidence="2 3">Oil+RF-744-GAM-WT-6</strain>
    </source>
</reference>
<proteinExistence type="predicted"/>
<sequence length="93" mass="10513">MSILIMAVLMRMAGSLHAFHSEQRLSFADQYLRCQSEALLRGAYVTYADEQGNTRPEIRFNGQGNINRARAITFEDSSEELVIELGPGRLLEH</sequence>
<name>A0A7X2TEB0_9FIRM</name>
<keyword evidence="3" id="KW-1185">Reference proteome</keyword>